<dbReference type="KEGG" id="cai:Caci_1400"/>
<dbReference type="AlphaFoldDB" id="C7Q8Q8"/>
<keyword evidence="1" id="KW-1133">Transmembrane helix</keyword>
<protein>
    <recommendedName>
        <fullName evidence="2">DUF2231 domain-containing protein</fullName>
    </recommendedName>
</protein>
<dbReference type="STRING" id="479433.Caci_1400"/>
<dbReference type="HOGENOM" id="CLU_112849_0_0_11"/>
<feature type="transmembrane region" description="Helical" evidence="1">
    <location>
        <begin position="91"/>
        <end position="108"/>
    </location>
</feature>
<dbReference type="eggNOG" id="ENOG5033M8Q">
    <property type="taxonomic scope" value="Bacteria"/>
</dbReference>
<evidence type="ECO:0000313" key="3">
    <source>
        <dbReference type="EMBL" id="ACU70323.1"/>
    </source>
</evidence>
<dbReference type="RefSeq" id="WP_012785617.1">
    <property type="nucleotide sequence ID" value="NC_013131.1"/>
</dbReference>
<dbReference type="Proteomes" id="UP000000851">
    <property type="component" value="Chromosome"/>
</dbReference>
<evidence type="ECO:0000313" key="4">
    <source>
        <dbReference type="Proteomes" id="UP000000851"/>
    </source>
</evidence>
<gene>
    <name evidence="3" type="ordered locus">Caci_1400</name>
</gene>
<accession>C7Q8Q8</accession>
<name>C7Q8Q8_CATAD</name>
<evidence type="ECO:0000256" key="1">
    <source>
        <dbReference type="SAM" id="Phobius"/>
    </source>
</evidence>
<feature type="domain" description="DUF2231" evidence="2">
    <location>
        <begin position="8"/>
        <end position="150"/>
    </location>
</feature>
<reference evidence="3 4" key="1">
    <citation type="journal article" date="2009" name="Stand. Genomic Sci.">
        <title>Complete genome sequence of Catenulispora acidiphila type strain (ID 139908).</title>
        <authorList>
            <person name="Copeland A."/>
            <person name="Lapidus A."/>
            <person name="Glavina Del Rio T."/>
            <person name="Nolan M."/>
            <person name="Lucas S."/>
            <person name="Chen F."/>
            <person name="Tice H."/>
            <person name="Cheng J.F."/>
            <person name="Bruce D."/>
            <person name="Goodwin L."/>
            <person name="Pitluck S."/>
            <person name="Mikhailova N."/>
            <person name="Pati A."/>
            <person name="Ivanova N."/>
            <person name="Mavromatis K."/>
            <person name="Chen A."/>
            <person name="Palaniappan K."/>
            <person name="Chain P."/>
            <person name="Land M."/>
            <person name="Hauser L."/>
            <person name="Chang Y.J."/>
            <person name="Jeffries C.D."/>
            <person name="Chertkov O."/>
            <person name="Brettin T."/>
            <person name="Detter J.C."/>
            <person name="Han C."/>
            <person name="Ali Z."/>
            <person name="Tindall B.J."/>
            <person name="Goker M."/>
            <person name="Bristow J."/>
            <person name="Eisen J.A."/>
            <person name="Markowitz V."/>
            <person name="Hugenholtz P."/>
            <person name="Kyrpides N.C."/>
            <person name="Klenk H.P."/>
        </authorList>
    </citation>
    <scope>NUCLEOTIDE SEQUENCE [LARGE SCALE GENOMIC DNA]</scope>
    <source>
        <strain evidence="4">DSM 44928 / JCM 14897 / NBRC 102108 / NRRL B-24433 / ID139908</strain>
    </source>
</reference>
<feature type="transmembrane region" description="Helical" evidence="1">
    <location>
        <begin position="12"/>
        <end position="34"/>
    </location>
</feature>
<dbReference type="Pfam" id="PF09990">
    <property type="entry name" value="DUF2231"/>
    <property type="match status" value="1"/>
</dbReference>
<dbReference type="InterPro" id="IPR019251">
    <property type="entry name" value="DUF2231_TM"/>
</dbReference>
<keyword evidence="1" id="KW-0472">Membrane</keyword>
<evidence type="ECO:0000259" key="2">
    <source>
        <dbReference type="Pfam" id="PF09990"/>
    </source>
</evidence>
<feature type="transmembrane region" description="Helical" evidence="1">
    <location>
        <begin position="43"/>
        <end position="61"/>
    </location>
</feature>
<keyword evidence="1" id="KW-0812">Transmembrane</keyword>
<keyword evidence="4" id="KW-1185">Reference proteome</keyword>
<dbReference type="InParanoid" id="C7Q8Q8"/>
<feature type="transmembrane region" description="Helical" evidence="1">
    <location>
        <begin position="115"/>
        <end position="133"/>
    </location>
</feature>
<organism evidence="3 4">
    <name type="scientific">Catenulispora acidiphila (strain DSM 44928 / JCM 14897 / NBRC 102108 / NRRL B-24433 / ID139908)</name>
    <dbReference type="NCBI Taxonomy" id="479433"/>
    <lineage>
        <taxon>Bacteria</taxon>
        <taxon>Bacillati</taxon>
        <taxon>Actinomycetota</taxon>
        <taxon>Actinomycetes</taxon>
        <taxon>Catenulisporales</taxon>
        <taxon>Catenulisporaceae</taxon>
        <taxon>Catenulispora</taxon>
    </lineage>
</organism>
<dbReference type="EMBL" id="CP001700">
    <property type="protein sequence ID" value="ACU70323.1"/>
    <property type="molecule type" value="Genomic_DNA"/>
</dbReference>
<proteinExistence type="predicted"/>
<sequence length="153" mass="16456">MTYKIFDLPTHILVIHLVVVGIPVAALATIAIAVRPQWRSGKAGLAVVVIDALAVVGTYVARISGEQFYNHNPGFSQLKQIVDHKNLGLTLIWYVLGLLVAAILLILAEKYERPPLTTVFAIVATIVAVAAVVQTVRVGDAGARATWSSYITK</sequence>